<dbReference type="GO" id="GO:0015297">
    <property type="term" value="F:antiporter activity"/>
    <property type="evidence" value="ECO:0007669"/>
    <property type="project" value="InterPro"/>
</dbReference>
<feature type="transmembrane region" description="Helical" evidence="6">
    <location>
        <begin position="444"/>
        <end position="465"/>
    </location>
</feature>
<name>A0A2N0UJS0_9FIRM</name>
<keyword evidence="8" id="KW-1185">Reference proteome</keyword>
<dbReference type="RefSeq" id="WP_101029563.1">
    <property type="nucleotide sequence ID" value="NZ_CABMMZ010000072.1"/>
</dbReference>
<dbReference type="EMBL" id="NNSR01000072">
    <property type="protein sequence ID" value="PKD27243.1"/>
    <property type="molecule type" value="Genomic_DNA"/>
</dbReference>
<dbReference type="PANTHER" id="PTHR30250">
    <property type="entry name" value="PST FAMILY PREDICTED COLANIC ACID TRANSPORTER"/>
    <property type="match status" value="1"/>
</dbReference>
<dbReference type="Pfam" id="PF01943">
    <property type="entry name" value="Polysacc_synt"/>
    <property type="match status" value="1"/>
</dbReference>
<evidence type="ECO:0000256" key="6">
    <source>
        <dbReference type="SAM" id="Phobius"/>
    </source>
</evidence>
<feature type="transmembrane region" description="Helical" evidence="6">
    <location>
        <begin position="477"/>
        <end position="493"/>
    </location>
</feature>
<evidence type="ECO:0000256" key="5">
    <source>
        <dbReference type="ARBA" id="ARBA00023136"/>
    </source>
</evidence>
<dbReference type="InterPro" id="IPR002528">
    <property type="entry name" value="MATE_fam"/>
</dbReference>
<keyword evidence="2" id="KW-1003">Cell membrane</keyword>
<dbReference type="InterPro" id="IPR024923">
    <property type="entry name" value="PG_synth_SpoVB"/>
</dbReference>
<evidence type="ECO:0000256" key="3">
    <source>
        <dbReference type="ARBA" id="ARBA00022692"/>
    </source>
</evidence>
<feature type="transmembrane region" description="Helical" evidence="6">
    <location>
        <begin position="84"/>
        <end position="105"/>
    </location>
</feature>
<keyword evidence="3 6" id="KW-0812">Transmembrane</keyword>
<feature type="transmembrane region" description="Helical" evidence="6">
    <location>
        <begin position="155"/>
        <end position="178"/>
    </location>
</feature>
<dbReference type="GO" id="GO:0042910">
    <property type="term" value="F:xenobiotic transmembrane transporter activity"/>
    <property type="evidence" value="ECO:0007669"/>
    <property type="project" value="InterPro"/>
</dbReference>
<dbReference type="InterPro" id="IPR050833">
    <property type="entry name" value="Poly_Biosynth_Transport"/>
</dbReference>
<protein>
    <submittedName>
        <fullName evidence="7">Stage III sporulation protein F</fullName>
    </submittedName>
</protein>
<feature type="transmembrane region" description="Helical" evidence="6">
    <location>
        <begin position="505"/>
        <end position="523"/>
    </location>
</feature>
<evidence type="ECO:0000313" key="8">
    <source>
        <dbReference type="Proteomes" id="UP000233425"/>
    </source>
</evidence>
<proteinExistence type="predicted"/>
<feature type="transmembrane region" description="Helical" evidence="6">
    <location>
        <begin position="126"/>
        <end position="149"/>
    </location>
</feature>
<gene>
    <name evidence="7" type="primary">spoVB</name>
    <name evidence="7" type="ORF">RBATCC27255_01632</name>
</gene>
<comment type="caution">
    <text evidence="7">The sequence shown here is derived from an EMBL/GenBank/DDBJ whole genome shotgun (WGS) entry which is preliminary data.</text>
</comment>
<feature type="transmembrane region" description="Helical" evidence="6">
    <location>
        <begin position="238"/>
        <end position="263"/>
    </location>
</feature>
<dbReference type="CDD" id="cd13124">
    <property type="entry name" value="MATE_SpoVB_like"/>
    <property type="match status" value="1"/>
</dbReference>
<reference evidence="7" key="1">
    <citation type="journal article" date="2018" name="Environ. Microbiol.">
        <title>Sporulation capability and amylosome conservation among diverse human colonic and rumen isolates of the keystone starch-degrader Ruminococcus bromii.</title>
        <authorList>
            <person name="Mukhopadhya I."/>
            <person name="Morais S."/>
            <person name="Laverde-Gomez J."/>
            <person name="Sheridan P.O."/>
            <person name="Walker A.W."/>
            <person name="Kelly W."/>
            <person name="Klieve A.V."/>
            <person name="Ouwerkerk D."/>
            <person name="Duncan S.H."/>
            <person name="Louis P."/>
            <person name="Koropatkin N."/>
            <person name="Cockburn D."/>
            <person name="Kibler R."/>
            <person name="Cooper P.J."/>
            <person name="Sandoval C."/>
            <person name="Crost E."/>
            <person name="Juge N."/>
            <person name="Bayer E.A."/>
            <person name="Flint H.J."/>
        </authorList>
    </citation>
    <scope>NUCLEOTIDE SEQUENCE [LARGE SCALE GENOMIC DNA]</scope>
    <source>
        <strain evidence="7">ATCC 27255</strain>
    </source>
</reference>
<comment type="subcellular location">
    <subcellularLocation>
        <location evidence="1">Cell membrane</location>
        <topology evidence="1">Multi-pass membrane protein</topology>
    </subcellularLocation>
</comment>
<feature type="transmembrane region" description="Helical" evidence="6">
    <location>
        <begin position="408"/>
        <end position="432"/>
    </location>
</feature>
<dbReference type="PANTHER" id="PTHR30250:SF21">
    <property type="entry name" value="LIPID II FLIPPASE MURJ"/>
    <property type="match status" value="1"/>
</dbReference>
<dbReference type="GO" id="GO:0005886">
    <property type="term" value="C:plasma membrane"/>
    <property type="evidence" value="ECO:0007669"/>
    <property type="project" value="UniProtKB-SubCell"/>
</dbReference>
<feature type="transmembrane region" description="Helical" evidence="6">
    <location>
        <begin position="199"/>
        <end position="218"/>
    </location>
</feature>
<evidence type="ECO:0000256" key="2">
    <source>
        <dbReference type="ARBA" id="ARBA00022475"/>
    </source>
</evidence>
<evidence type="ECO:0000313" key="7">
    <source>
        <dbReference type="EMBL" id="PKD27243.1"/>
    </source>
</evidence>
<accession>A0A2N0UJS0</accession>
<keyword evidence="4 6" id="KW-1133">Transmembrane helix</keyword>
<evidence type="ECO:0000256" key="1">
    <source>
        <dbReference type="ARBA" id="ARBA00004651"/>
    </source>
</evidence>
<dbReference type="AlphaFoldDB" id="A0A2N0UJS0"/>
<sequence>MSKLKTKKYNAVANAEKDASQTFVKGAAILTLSMVIVKVFGLLDKVILTGIFSGVSFEQAVAGGTETVNFASFGLGLYSNAYEIFVVIFTVATGGLPIAISRLVSESTAQKRFNDVRQIHKVSIPFFVIVGILSFAILVGASFIYVQIIESPYSLLGMLCLSPTVFFGCLVSIYRGYYEGQRNMMPTAVSEIIEATIKLFIGAFLAYIIAHLGMNSYAESGTVFGLYIANQTEAYQTIVSFSVAGAIMGITLGSAASFVFYILKFKIQGDGIPEEYYRNSVEARSRRETFNKILKTAIPVAMGSLIMSVGSLIDQVIVQRVLLNMIETNPQALQAQYSQYFTADMFYADTKTIHTSLWGCYSAALTFLQLVTAVTQVFGSSAMPNVTSAWTKGNKDELKKSIETVIRLTMLFTFPMALGMMALSFPVMSLVYNDPLITDVGGRILLIMGVTTIFGAASTPVCSMLQGIGRVDLPMKLYTVCMAVKIGITWMFVSVPEINVQGATVGSMITYAIMTIVGMYLLIRYSKIKPDLFGTTVKPLIGAIASAASAFGVYHLMDSIIGSARMSIAISLATAIIVAVIVYIAVLLILRAFTATELKFLPKGEKIAKTLEKFGLIR</sequence>
<dbReference type="InterPro" id="IPR002797">
    <property type="entry name" value="Polysacc_synth"/>
</dbReference>
<keyword evidence="5 6" id="KW-0472">Membrane</keyword>
<feature type="transmembrane region" description="Helical" evidence="6">
    <location>
        <begin position="535"/>
        <end position="556"/>
    </location>
</feature>
<organism evidence="7 8">
    <name type="scientific">Ruminococcus bromii</name>
    <dbReference type="NCBI Taxonomy" id="40518"/>
    <lineage>
        <taxon>Bacteria</taxon>
        <taxon>Bacillati</taxon>
        <taxon>Bacillota</taxon>
        <taxon>Clostridia</taxon>
        <taxon>Eubacteriales</taxon>
        <taxon>Oscillospiraceae</taxon>
        <taxon>Ruminococcus</taxon>
    </lineage>
</organism>
<feature type="transmembrane region" description="Helical" evidence="6">
    <location>
        <begin position="23"/>
        <end position="43"/>
    </location>
</feature>
<feature type="transmembrane region" description="Helical" evidence="6">
    <location>
        <begin position="568"/>
        <end position="590"/>
    </location>
</feature>
<dbReference type="Proteomes" id="UP000233425">
    <property type="component" value="Unassembled WGS sequence"/>
</dbReference>
<evidence type="ECO:0000256" key="4">
    <source>
        <dbReference type="ARBA" id="ARBA00022989"/>
    </source>
</evidence>
<dbReference type="Pfam" id="PF01554">
    <property type="entry name" value="MatE"/>
    <property type="match status" value="1"/>
</dbReference>